<reference evidence="3" key="1">
    <citation type="submission" date="2021-12" db="EMBL/GenBank/DDBJ databases">
        <authorList>
            <person name="King R."/>
        </authorList>
    </citation>
    <scope>NUCLEOTIDE SEQUENCE</scope>
</reference>
<dbReference type="PANTHER" id="PTHR24253:SF153">
    <property type="entry name" value="SERINE PROTEASE HEPSIN"/>
    <property type="match status" value="1"/>
</dbReference>
<gene>
    <name evidence="3" type="ORF">DIATSA_LOCUS8685</name>
</gene>
<feature type="domain" description="Peptidase S1" evidence="2">
    <location>
        <begin position="1"/>
        <end position="131"/>
    </location>
</feature>
<dbReference type="PROSITE" id="PS50240">
    <property type="entry name" value="TRYPSIN_DOM"/>
    <property type="match status" value="1"/>
</dbReference>
<dbReference type="OrthoDB" id="546450at2759"/>
<protein>
    <recommendedName>
        <fullName evidence="2">Peptidase S1 domain-containing protein</fullName>
    </recommendedName>
</protein>
<dbReference type="InterPro" id="IPR043504">
    <property type="entry name" value="Peptidase_S1_PA_chymotrypsin"/>
</dbReference>
<keyword evidence="1" id="KW-1015">Disulfide bond</keyword>
<proteinExistence type="predicted"/>
<dbReference type="SMART" id="SM00020">
    <property type="entry name" value="Tryp_SPc"/>
    <property type="match status" value="1"/>
</dbReference>
<evidence type="ECO:0000313" key="4">
    <source>
        <dbReference type="Proteomes" id="UP001153714"/>
    </source>
</evidence>
<dbReference type="PANTHER" id="PTHR24253">
    <property type="entry name" value="TRANSMEMBRANE PROTEASE SERINE"/>
    <property type="match status" value="1"/>
</dbReference>
<accession>A0A9N9WHJ1</accession>
<evidence type="ECO:0000256" key="1">
    <source>
        <dbReference type="ARBA" id="ARBA00023157"/>
    </source>
</evidence>
<dbReference type="InterPro" id="IPR033116">
    <property type="entry name" value="TRYPSIN_SER"/>
</dbReference>
<dbReference type="Pfam" id="PF00089">
    <property type="entry name" value="Trypsin"/>
    <property type="match status" value="2"/>
</dbReference>
<dbReference type="SUPFAM" id="SSF50494">
    <property type="entry name" value="Trypsin-like serine proteases"/>
    <property type="match status" value="2"/>
</dbReference>
<dbReference type="GO" id="GO:0006508">
    <property type="term" value="P:proteolysis"/>
    <property type="evidence" value="ECO:0007669"/>
    <property type="project" value="InterPro"/>
</dbReference>
<keyword evidence="4" id="KW-1185">Reference proteome</keyword>
<dbReference type="GO" id="GO:0004252">
    <property type="term" value="F:serine-type endopeptidase activity"/>
    <property type="evidence" value="ECO:0007669"/>
    <property type="project" value="InterPro"/>
</dbReference>
<dbReference type="Proteomes" id="UP001153714">
    <property type="component" value="Chromosome 3"/>
</dbReference>
<reference evidence="3" key="2">
    <citation type="submission" date="2022-10" db="EMBL/GenBank/DDBJ databases">
        <authorList>
            <consortium name="ENA_rothamsted_submissions"/>
            <consortium name="culmorum"/>
            <person name="King R."/>
        </authorList>
    </citation>
    <scope>NUCLEOTIDE SEQUENCE</scope>
</reference>
<evidence type="ECO:0000259" key="2">
    <source>
        <dbReference type="PROSITE" id="PS50240"/>
    </source>
</evidence>
<dbReference type="InterPro" id="IPR001254">
    <property type="entry name" value="Trypsin_dom"/>
</dbReference>
<evidence type="ECO:0000313" key="3">
    <source>
        <dbReference type="EMBL" id="CAG9791047.1"/>
    </source>
</evidence>
<dbReference type="EMBL" id="OU893334">
    <property type="protein sequence ID" value="CAG9791047.1"/>
    <property type="molecule type" value="Genomic_DNA"/>
</dbReference>
<dbReference type="PROSITE" id="PS00135">
    <property type="entry name" value="TRYPSIN_SER"/>
    <property type="match status" value="1"/>
</dbReference>
<dbReference type="InterPro" id="IPR009003">
    <property type="entry name" value="Peptidase_S1_PA"/>
</dbReference>
<dbReference type="Gene3D" id="2.40.10.10">
    <property type="entry name" value="Trypsin-like serine proteases"/>
    <property type="match status" value="3"/>
</dbReference>
<name>A0A9N9WHJ1_9NEOP</name>
<dbReference type="AlphaFoldDB" id="A0A9N9WHJ1"/>
<sequence length="379" mass="42959">MHLIHIICISVNFTTSPELQAVLLDVLDKHLCDNLLRPSCNRHWCGLQDNQLCAGILAGGADACQGDSGGPLQMEISLPQIDTNCASTSSCRRMHQIIGVTSFGVGCALPKLPGIYTRVSSFLDWIEDIEEDEKWVWGDMTNKKAKESLTRRLNSEPCEPPPKMPDFRKTGRRISYVKCLEYIWDIKEREEKHKRELEWCHRLEIGVRWRSTMGFQIRRFPHQQEESDKLGFNVAHRGADILRILNHPDYKPPKKYNDIAIIELKNEILFTIFVQPACLYSGPDSELIGKKAYMTGWGVVETVNYTTSPELQAVLLDILDTPLCDKGNSGDPLQIEISTRKSKLLRASEDTLGPAISVVVNGRNKLQEVIHSFKIKPKH</sequence>
<organism evidence="3 4">
    <name type="scientific">Diatraea saccharalis</name>
    <name type="common">sugarcane borer</name>
    <dbReference type="NCBI Taxonomy" id="40085"/>
    <lineage>
        <taxon>Eukaryota</taxon>
        <taxon>Metazoa</taxon>
        <taxon>Ecdysozoa</taxon>
        <taxon>Arthropoda</taxon>
        <taxon>Hexapoda</taxon>
        <taxon>Insecta</taxon>
        <taxon>Pterygota</taxon>
        <taxon>Neoptera</taxon>
        <taxon>Endopterygota</taxon>
        <taxon>Lepidoptera</taxon>
        <taxon>Glossata</taxon>
        <taxon>Ditrysia</taxon>
        <taxon>Pyraloidea</taxon>
        <taxon>Crambidae</taxon>
        <taxon>Crambinae</taxon>
        <taxon>Diatraea</taxon>
    </lineage>
</organism>